<reference evidence="3" key="2">
    <citation type="submission" date="2019-09" db="UniProtKB">
        <authorList>
            <consortium name="WormBaseParasite"/>
        </authorList>
    </citation>
    <scope>IDENTIFICATION</scope>
</reference>
<reference evidence="1 2" key="1">
    <citation type="submission" date="2018-11" db="EMBL/GenBank/DDBJ databases">
        <authorList>
            <consortium name="Pathogen Informatics"/>
        </authorList>
    </citation>
    <scope>NUCLEOTIDE SEQUENCE [LARGE SCALE GENOMIC DNA]</scope>
</reference>
<organism evidence="2 3">
    <name type="scientific">Heligmosomoides polygyrus</name>
    <name type="common">Parasitic roundworm</name>
    <dbReference type="NCBI Taxonomy" id="6339"/>
    <lineage>
        <taxon>Eukaryota</taxon>
        <taxon>Metazoa</taxon>
        <taxon>Ecdysozoa</taxon>
        <taxon>Nematoda</taxon>
        <taxon>Chromadorea</taxon>
        <taxon>Rhabditida</taxon>
        <taxon>Rhabditina</taxon>
        <taxon>Rhabditomorpha</taxon>
        <taxon>Strongyloidea</taxon>
        <taxon>Heligmosomidae</taxon>
        <taxon>Heligmosomoides</taxon>
    </lineage>
</organism>
<evidence type="ECO:0000313" key="1">
    <source>
        <dbReference type="EMBL" id="VDO25784.1"/>
    </source>
</evidence>
<gene>
    <name evidence="1" type="ORF">HPBE_LOCUS2506</name>
</gene>
<dbReference type="EMBL" id="UZAH01003890">
    <property type="protein sequence ID" value="VDO25784.1"/>
    <property type="molecule type" value="Genomic_DNA"/>
</dbReference>
<dbReference type="WBParaSite" id="HPBE_0000250501-mRNA-1">
    <property type="protein sequence ID" value="HPBE_0000250501-mRNA-1"/>
    <property type="gene ID" value="HPBE_0000250501"/>
</dbReference>
<name>A0A183F8L3_HELPZ</name>
<sequence length="174" mass="20000">MSHTKAISPNLLKFQNKETSQLFQVFVYASQKVLVRALLGTLLSSLENINLTAVAINMIKPNPDVLKSVISGIIEKRRNRQRTQWLLLKPHCADVSEKFETSNDELCPYRLAKARCRQAEDIEKFFGINDENGHLLMDRERAVKRWHDYFQEISNVEFAHPAIPFASDVYGPVQ</sequence>
<dbReference type="OrthoDB" id="418748at2759"/>
<dbReference type="AlphaFoldDB" id="A0A183F8L3"/>
<protein>
    <submittedName>
        <fullName evidence="1 3">Uncharacterized protein</fullName>
    </submittedName>
</protein>
<dbReference type="Proteomes" id="UP000050761">
    <property type="component" value="Unassembled WGS sequence"/>
</dbReference>
<accession>A0A3P7URA5</accession>
<keyword evidence="2" id="KW-1185">Reference proteome</keyword>
<evidence type="ECO:0000313" key="3">
    <source>
        <dbReference type="WBParaSite" id="HPBE_0000250501-mRNA-1"/>
    </source>
</evidence>
<accession>A0A183F8L3</accession>
<evidence type="ECO:0000313" key="2">
    <source>
        <dbReference type="Proteomes" id="UP000050761"/>
    </source>
</evidence>
<proteinExistence type="predicted"/>